<keyword evidence="2" id="KW-1185">Reference proteome</keyword>
<evidence type="ECO:0000313" key="1">
    <source>
        <dbReference type="EMBL" id="GAA0819399.1"/>
    </source>
</evidence>
<sequence length="226" mass="26076">MSSWEVGPFENDDGADILSVWNEYLSDTALTWGMEKTYSFFEDVYFKTRLPIITDGNADKVIAIAIKFSETFDNIPSKLKKLVGEAIAWELHLKVLSEWKSKSNKRKKSLLASAEKLGVINSIPKINQRASNYSEEINSLKTWFANLERINNVRETMSIKDFDFIDSIKPAFASEVEKLTRNYDESDEDGSAELGHLRYLYLIWYVLFSLEFDSDEIIGTIERKRL</sequence>
<gene>
    <name evidence="1" type="ORF">GCM10009111_23350</name>
</gene>
<dbReference type="RefSeq" id="WP_343817641.1">
    <property type="nucleotide sequence ID" value="NZ_BAAAFA010000008.1"/>
</dbReference>
<evidence type="ECO:0008006" key="3">
    <source>
        <dbReference type="Google" id="ProtNLM"/>
    </source>
</evidence>
<dbReference type="Proteomes" id="UP001500021">
    <property type="component" value="Unassembled WGS sequence"/>
</dbReference>
<reference evidence="1 2" key="1">
    <citation type="journal article" date="2019" name="Int. J. Syst. Evol. Microbiol.">
        <title>The Global Catalogue of Microorganisms (GCM) 10K type strain sequencing project: providing services to taxonomists for standard genome sequencing and annotation.</title>
        <authorList>
            <consortium name="The Broad Institute Genomics Platform"/>
            <consortium name="The Broad Institute Genome Sequencing Center for Infectious Disease"/>
            <person name="Wu L."/>
            <person name="Ma J."/>
        </authorList>
    </citation>
    <scope>NUCLEOTIDE SEQUENCE [LARGE SCALE GENOMIC DNA]</scope>
    <source>
        <strain evidence="1 2">JCM 15608</strain>
    </source>
</reference>
<accession>A0ABN1L8G2</accession>
<proteinExistence type="predicted"/>
<evidence type="ECO:0000313" key="2">
    <source>
        <dbReference type="Proteomes" id="UP001500021"/>
    </source>
</evidence>
<comment type="caution">
    <text evidence="1">The sequence shown here is derived from an EMBL/GenBank/DDBJ whole genome shotgun (WGS) entry which is preliminary data.</text>
</comment>
<protein>
    <recommendedName>
        <fullName evidence="3">DUF4259 domain-containing protein</fullName>
    </recommendedName>
</protein>
<organism evidence="1 2">
    <name type="scientific">Colwellia asteriadis</name>
    <dbReference type="NCBI Taxonomy" id="517723"/>
    <lineage>
        <taxon>Bacteria</taxon>
        <taxon>Pseudomonadati</taxon>
        <taxon>Pseudomonadota</taxon>
        <taxon>Gammaproteobacteria</taxon>
        <taxon>Alteromonadales</taxon>
        <taxon>Colwelliaceae</taxon>
        <taxon>Colwellia</taxon>
    </lineage>
</organism>
<name>A0ABN1L8G2_9GAMM</name>
<dbReference type="EMBL" id="BAAAFA010000008">
    <property type="protein sequence ID" value="GAA0819399.1"/>
    <property type="molecule type" value="Genomic_DNA"/>
</dbReference>